<dbReference type="AlphaFoldDB" id="A0A840V7Y3"/>
<dbReference type="Gene3D" id="3.90.1010.10">
    <property type="match status" value="1"/>
</dbReference>
<dbReference type="RefSeq" id="WP_183264848.1">
    <property type="nucleotide sequence ID" value="NZ_JACHFJ010000001.1"/>
</dbReference>
<dbReference type="GO" id="GO:0051536">
    <property type="term" value="F:iron-sulfur cluster binding"/>
    <property type="evidence" value="ECO:0007669"/>
    <property type="project" value="InterPro"/>
</dbReference>
<dbReference type="EMBL" id="JACHFJ010000001">
    <property type="protein sequence ID" value="MBB5371823.1"/>
    <property type="molecule type" value="Genomic_DNA"/>
</dbReference>
<protein>
    <submittedName>
        <fullName evidence="2">Nitrogen fixation NifU-like protein</fullName>
    </submittedName>
</protein>
<sequence length="133" mass="14440">MSHPYQALIVERHKHPLHAGKPAHFDAQGQGENPICGDAVHVYVSRKGMDVYYETEGCAIMNASADLMADAVAGKTPEQVEQLHHDFEKLVTTGEENPDLGELNALAGLAAYSSRIRCATLPWSALAEALHHV</sequence>
<keyword evidence="3" id="KW-1185">Reference proteome</keyword>
<comment type="caution">
    <text evidence="2">The sequence shown here is derived from an EMBL/GenBank/DDBJ whole genome shotgun (WGS) entry which is preliminary data.</text>
</comment>
<name>A0A840V7Y3_9PROT</name>
<feature type="domain" description="NIF system FeS cluster assembly NifU N-terminal" evidence="1">
    <location>
        <begin position="5"/>
        <end position="118"/>
    </location>
</feature>
<accession>A0A840V7Y3</accession>
<dbReference type="SUPFAM" id="SSF82649">
    <property type="entry name" value="SufE/NifU"/>
    <property type="match status" value="1"/>
</dbReference>
<organism evidence="2 3">
    <name type="scientific">Acidocella aromatica</name>
    <dbReference type="NCBI Taxonomy" id="1303579"/>
    <lineage>
        <taxon>Bacteria</taxon>
        <taxon>Pseudomonadati</taxon>
        <taxon>Pseudomonadota</taxon>
        <taxon>Alphaproteobacteria</taxon>
        <taxon>Acetobacterales</taxon>
        <taxon>Acidocellaceae</taxon>
        <taxon>Acidocella</taxon>
    </lineage>
</organism>
<dbReference type="GO" id="GO:0016226">
    <property type="term" value="P:iron-sulfur cluster assembly"/>
    <property type="evidence" value="ECO:0007669"/>
    <property type="project" value="InterPro"/>
</dbReference>
<dbReference type="CDD" id="cd06664">
    <property type="entry name" value="IscU_like"/>
    <property type="match status" value="1"/>
</dbReference>
<dbReference type="Pfam" id="PF01592">
    <property type="entry name" value="NifU_N"/>
    <property type="match status" value="1"/>
</dbReference>
<evidence type="ECO:0000259" key="1">
    <source>
        <dbReference type="Pfam" id="PF01592"/>
    </source>
</evidence>
<dbReference type="Proteomes" id="UP000553706">
    <property type="component" value="Unassembled WGS sequence"/>
</dbReference>
<dbReference type="GO" id="GO:0005506">
    <property type="term" value="F:iron ion binding"/>
    <property type="evidence" value="ECO:0007669"/>
    <property type="project" value="InterPro"/>
</dbReference>
<gene>
    <name evidence="2" type="ORF">HNP71_000047</name>
</gene>
<evidence type="ECO:0000313" key="2">
    <source>
        <dbReference type="EMBL" id="MBB5371823.1"/>
    </source>
</evidence>
<proteinExistence type="predicted"/>
<evidence type="ECO:0000313" key="3">
    <source>
        <dbReference type="Proteomes" id="UP000553706"/>
    </source>
</evidence>
<dbReference type="InterPro" id="IPR002871">
    <property type="entry name" value="NIF_FeS_clus_asmbl_NifU_N"/>
</dbReference>
<dbReference type="NCBIfam" id="TIGR01994">
    <property type="entry name" value="SUF_scaf_2"/>
    <property type="match status" value="1"/>
</dbReference>
<reference evidence="2 3" key="1">
    <citation type="submission" date="2020-08" db="EMBL/GenBank/DDBJ databases">
        <title>Genomic Encyclopedia of Type Strains, Phase IV (KMG-IV): sequencing the most valuable type-strain genomes for metagenomic binning, comparative biology and taxonomic classification.</title>
        <authorList>
            <person name="Goeker M."/>
        </authorList>
    </citation>
    <scope>NUCLEOTIDE SEQUENCE [LARGE SCALE GENOMIC DNA]</scope>
    <source>
        <strain evidence="2 3">DSM 27026</strain>
    </source>
</reference>